<comment type="subunit">
    <text evidence="3 10">Monomer.</text>
</comment>
<feature type="chain" id="PRO_5031656876" description="Outer-membrane lipoprotein carrier protein" evidence="10">
    <location>
        <begin position="20"/>
        <end position="229"/>
    </location>
</feature>
<keyword evidence="7 10" id="KW-0574">Periplasm</keyword>
<comment type="similarity">
    <text evidence="2 10">Belongs to the LolA family.</text>
</comment>
<dbReference type="HAMAP" id="MF_00240">
    <property type="entry name" value="LolA"/>
    <property type="match status" value="1"/>
</dbReference>
<dbReference type="RefSeq" id="WP_184422906.1">
    <property type="nucleotide sequence ID" value="NZ_AP027362.1"/>
</dbReference>
<gene>
    <name evidence="10" type="primary">lolA</name>
    <name evidence="11" type="ORF">HNQ55_000837</name>
</gene>
<evidence type="ECO:0000256" key="4">
    <source>
        <dbReference type="ARBA" id="ARBA00014035"/>
    </source>
</evidence>
<dbReference type="PANTHER" id="PTHR35869">
    <property type="entry name" value="OUTER-MEMBRANE LIPOPROTEIN CARRIER PROTEIN"/>
    <property type="match status" value="1"/>
</dbReference>
<dbReference type="PANTHER" id="PTHR35869:SF1">
    <property type="entry name" value="OUTER-MEMBRANE LIPOPROTEIN CARRIER PROTEIN"/>
    <property type="match status" value="1"/>
</dbReference>
<keyword evidence="5 10" id="KW-0813">Transport</keyword>
<evidence type="ECO:0000256" key="5">
    <source>
        <dbReference type="ARBA" id="ARBA00022448"/>
    </source>
</evidence>
<comment type="subcellular location">
    <subcellularLocation>
        <location evidence="1 10">Periplasm</location>
    </subcellularLocation>
</comment>
<keyword evidence="12" id="KW-1185">Reference proteome</keyword>
<keyword evidence="11" id="KW-0449">Lipoprotein</keyword>
<evidence type="ECO:0000256" key="8">
    <source>
        <dbReference type="ARBA" id="ARBA00022927"/>
    </source>
</evidence>
<keyword evidence="6 10" id="KW-0732">Signal</keyword>
<protein>
    <recommendedName>
        <fullName evidence="4 10">Outer-membrane lipoprotein carrier protein</fullName>
    </recommendedName>
</protein>
<proteinExistence type="inferred from homology"/>
<comment type="caution">
    <text evidence="11">The sequence shown here is derived from an EMBL/GenBank/DDBJ whole genome shotgun (WGS) entry which is preliminary data.</text>
</comment>
<evidence type="ECO:0000256" key="6">
    <source>
        <dbReference type="ARBA" id="ARBA00022729"/>
    </source>
</evidence>
<evidence type="ECO:0000256" key="10">
    <source>
        <dbReference type="HAMAP-Rule" id="MF_00240"/>
    </source>
</evidence>
<reference evidence="11 12" key="1">
    <citation type="submission" date="2020-08" db="EMBL/GenBank/DDBJ databases">
        <title>Genomic Encyclopedia of Type Strains, Phase IV (KMG-IV): sequencing the most valuable type-strain genomes for metagenomic binning, comparative biology and taxonomic classification.</title>
        <authorList>
            <person name="Goeker M."/>
        </authorList>
    </citation>
    <scope>NUCLEOTIDE SEQUENCE [LARGE SCALE GENOMIC DNA]</scope>
    <source>
        <strain evidence="11 12">DSM 26287</strain>
    </source>
</reference>
<dbReference type="GO" id="GO:0044874">
    <property type="term" value="P:lipoprotein localization to outer membrane"/>
    <property type="evidence" value="ECO:0007669"/>
    <property type="project" value="UniProtKB-UniRule"/>
</dbReference>
<dbReference type="CDD" id="cd16325">
    <property type="entry name" value="LolA"/>
    <property type="match status" value="1"/>
</dbReference>
<evidence type="ECO:0000256" key="2">
    <source>
        <dbReference type="ARBA" id="ARBA00007615"/>
    </source>
</evidence>
<keyword evidence="8 10" id="KW-0653">Protein transport</keyword>
<evidence type="ECO:0000256" key="3">
    <source>
        <dbReference type="ARBA" id="ARBA00011245"/>
    </source>
</evidence>
<comment type="function">
    <text evidence="10">Participates in the translocation of lipoproteins from the inner membrane to the outer membrane. Only forms a complex with a lipoprotein if the residue after the N-terminal Cys is not an aspartate (The Asp acts as a targeting signal to indicate that the lipoprotein should stay in the inner membrane).</text>
</comment>
<evidence type="ECO:0000256" key="1">
    <source>
        <dbReference type="ARBA" id="ARBA00004418"/>
    </source>
</evidence>
<dbReference type="GO" id="GO:0030288">
    <property type="term" value="C:outer membrane-bounded periplasmic space"/>
    <property type="evidence" value="ECO:0007669"/>
    <property type="project" value="TreeGrafter"/>
</dbReference>
<dbReference type="GO" id="GO:0042953">
    <property type="term" value="P:lipoprotein transport"/>
    <property type="evidence" value="ECO:0007669"/>
    <property type="project" value="InterPro"/>
</dbReference>
<evidence type="ECO:0000256" key="9">
    <source>
        <dbReference type="ARBA" id="ARBA00023186"/>
    </source>
</evidence>
<dbReference type="AlphaFoldDB" id="A0A7X0NF94"/>
<accession>A0A7X0NF94</accession>
<dbReference type="SUPFAM" id="SSF89392">
    <property type="entry name" value="Prokaryotic lipoproteins and lipoprotein localization factors"/>
    <property type="match status" value="1"/>
</dbReference>
<evidence type="ECO:0000256" key="7">
    <source>
        <dbReference type="ARBA" id="ARBA00022764"/>
    </source>
</evidence>
<evidence type="ECO:0000313" key="12">
    <source>
        <dbReference type="Proteomes" id="UP000537141"/>
    </source>
</evidence>
<organism evidence="11 12">
    <name type="scientific">Thalassotalea piscium</name>
    <dbReference type="NCBI Taxonomy" id="1230533"/>
    <lineage>
        <taxon>Bacteria</taxon>
        <taxon>Pseudomonadati</taxon>
        <taxon>Pseudomonadota</taxon>
        <taxon>Gammaproteobacteria</taxon>
        <taxon>Alteromonadales</taxon>
        <taxon>Colwelliaceae</taxon>
        <taxon>Thalassotalea</taxon>
    </lineage>
</organism>
<keyword evidence="9 10" id="KW-0143">Chaperone</keyword>
<dbReference type="InterPro" id="IPR029046">
    <property type="entry name" value="LolA/LolB/LppX"/>
</dbReference>
<dbReference type="InterPro" id="IPR004564">
    <property type="entry name" value="OM_lipoprot_carrier_LolA-like"/>
</dbReference>
<dbReference type="Pfam" id="PF03548">
    <property type="entry name" value="LolA"/>
    <property type="match status" value="1"/>
</dbReference>
<dbReference type="Gene3D" id="2.50.20.10">
    <property type="entry name" value="Lipoprotein localisation LolA/LolB/LppX"/>
    <property type="match status" value="1"/>
</dbReference>
<dbReference type="EMBL" id="JACHHU010000004">
    <property type="protein sequence ID" value="MBB6542350.1"/>
    <property type="molecule type" value="Genomic_DNA"/>
</dbReference>
<feature type="signal peptide" evidence="10">
    <location>
        <begin position="1"/>
        <end position="19"/>
    </location>
</feature>
<dbReference type="Proteomes" id="UP000537141">
    <property type="component" value="Unassembled WGS sequence"/>
</dbReference>
<dbReference type="NCBIfam" id="TIGR00547">
    <property type="entry name" value="lolA"/>
    <property type="match status" value="1"/>
</dbReference>
<evidence type="ECO:0000313" key="11">
    <source>
        <dbReference type="EMBL" id="MBB6542350.1"/>
    </source>
</evidence>
<name>A0A7X0NF94_9GAMM</name>
<dbReference type="InterPro" id="IPR018323">
    <property type="entry name" value="OM_lipoprot_carrier_LolA_Pbac"/>
</dbReference>
<sequence precursor="true">MLKQTTISLIITTALSFSANVYSTEATANTKASALNTVSAENDNTVKQLLKAMLAKVHQFSASFVQQVLDEEGNLLQEATGKLKVSKPNLVYWFTEEPNESLIVSDGETLWFYDPFIEQASAYGINQSIANTPILLLSNSNEELWQHYQVIKKSDTHYLIHSKDENSKVKSLALYFSETIANQLVGFDIIDSTGQISKISLNNIDSKTPLNDNTFIFTLPDGADLDDQR</sequence>